<sequence length="320" mass="35462">MAFFAGCDYNSRITISLEINSQMLPNRSGEMEVFLHVADAGSFSAAARKLQLTPSAVAKLIARLEERLGAQLFVRSTRNLKLTREGSAYYHDASRILEDIGELEARLAHDSATPRGTIRVNATIPFGNHVLVPVLAGFLESYPEVTIDLNLTDNVIDILDERADIAIRSGALRDSRLLARKLGISRRVIIASRDYIARKGLPENPDDLQGHNCLNFSFRRPQEQWMVGPKGDEDASSRIGNIQVNNGETMRQLALAGVGIGRLALFHVGQDIADGRLVELLGDAAEPEFEQIHAVFVGQRQMPLRMRVLLDYLAKHISIR</sequence>
<protein>
    <submittedName>
        <fullName evidence="6">LysR family transcriptional regulator</fullName>
    </submittedName>
</protein>
<evidence type="ECO:0000313" key="6">
    <source>
        <dbReference type="EMBL" id="PKR54077.1"/>
    </source>
</evidence>
<organism evidence="6 7">
    <name type="scientific">Thalassospira marina</name>
    <dbReference type="NCBI Taxonomy" id="2048283"/>
    <lineage>
        <taxon>Bacteria</taxon>
        <taxon>Pseudomonadati</taxon>
        <taxon>Pseudomonadota</taxon>
        <taxon>Alphaproteobacteria</taxon>
        <taxon>Rhodospirillales</taxon>
        <taxon>Thalassospiraceae</taxon>
        <taxon>Thalassospira</taxon>
    </lineage>
</organism>
<dbReference type="InterPro" id="IPR036388">
    <property type="entry name" value="WH-like_DNA-bd_sf"/>
</dbReference>
<dbReference type="GO" id="GO:0043565">
    <property type="term" value="F:sequence-specific DNA binding"/>
    <property type="evidence" value="ECO:0007669"/>
    <property type="project" value="TreeGrafter"/>
</dbReference>
<dbReference type="Pfam" id="PF03466">
    <property type="entry name" value="LysR_substrate"/>
    <property type="match status" value="1"/>
</dbReference>
<keyword evidence="3" id="KW-0238">DNA-binding</keyword>
<evidence type="ECO:0000256" key="1">
    <source>
        <dbReference type="ARBA" id="ARBA00009437"/>
    </source>
</evidence>
<accession>A0A2N3KU68</accession>
<dbReference type="Pfam" id="PF00126">
    <property type="entry name" value="HTH_1"/>
    <property type="match status" value="1"/>
</dbReference>
<dbReference type="GO" id="GO:0006351">
    <property type="term" value="P:DNA-templated transcription"/>
    <property type="evidence" value="ECO:0007669"/>
    <property type="project" value="TreeGrafter"/>
</dbReference>
<evidence type="ECO:0000256" key="4">
    <source>
        <dbReference type="ARBA" id="ARBA00023163"/>
    </source>
</evidence>
<comment type="similarity">
    <text evidence="1">Belongs to the LysR transcriptional regulatory family.</text>
</comment>
<dbReference type="PROSITE" id="PS50931">
    <property type="entry name" value="HTH_LYSR"/>
    <property type="match status" value="1"/>
</dbReference>
<gene>
    <name evidence="6" type="ORF">COO20_11030</name>
</gene>
<dbReference type="PANTHER" id="PTHR30537:SF71">
    <property type="entry name" value="TRANSCRIPTIONAL REGULATORY PROTEIN"/>
    <property type="match status" value="1"/>
</dbReference>
<reference evidence="6 7" key="1">
    <citation type="submission" date="2017-09" db="EMBL/GenBank/DDBJ databases">
        <title>Biodiversity and function of Thalassospira species in the particle-attached aromatic-hydrocarbon-degrading consortia from the surface seawater of the South China Sea.</title>
        <authorList>
            <person name="Dong C."/>
            <person name="Liu R."/>
            <person name="Shao Z."/>
        </authorList>
    </citation>
    <scope>NUCLEOTIDE SEQUENCE [LARGE SCALE GENOMIC DNA]</scope>
    <source>
        <strain evidence="6 7">CSC1P2</strain>
    </source>
</reference>
<keyword evidence="4" id="KW-0804">Transcription</keyword>
<evidence type="ECO:0000313" key="7">
    <source>
        <dbReference type="Proteomes" id="UP000233597"/>
    </source>
</evidence>
<dbReference type="InterPro" id="IPR036390">
    <property type="entry name" value="WH_DNA-bd_sf"/>
</dbReference>
<dbReference type="InterPro" id="IPR005119">
    <property type="entry name" value="LysR_subst-bd"/>
</dbReference>
<dbReference type="EMBL" id="NWTK01000006">
    <property type="protein sequence ID" value="PKR54077.1"/>
    <property type="molecule type" value="Genomic_DNA"/>
</dbReference>
<evidence type="ECO:0000256" key="2">
    <source>
        <dbReference type="ARBA" id="ARBA00023015"/>
    </source>
</evidence>
<keyword evidence="2" id="KW-0805">Transcription regulation</keyword>
<dbReference type="SUPFAM" id="SSF53850">
    <property type="entry name" value="Periplasmic binding protein-like II"/>
    <property type="match status" value="1"/>
</dbReference>
<dbReference type="AlphaFoldDB" id="A0A2N3KU68"/>
<dbReference type="InterPro" id="IPR058163">
    <property type="entry name" value="LysR-type_TF_proteobact-type"/>
</dbReference>
<evidence type="ECO:0000256" key="3">
    <source>
        <dbReference type="ARBA" id="ARBA00023125"/>
    </source>
</evidence>
<dbReference type="SUPFAM" id="SSF46785">
    <property type="entry name" value="Winged helix' DNA-binding domain"/>
    <property type="match status" value="1"/>
</dbReference>
<dbReference type="Proteomes" id="UP000233597">
    <property type="component" value="Unassembled WGS sequence"/>
</dbReference>
<dbReference type="Gene3D" id="1.10.10.10">
    <property type="entry name" value="Winged helix-like DNA-binding domain superfamily/Winged helix DNA-binding domain"/>
    <property type="match status" value="1"/>
</dbReference>
<evidence type="ECO:0000259" key="5">
    <source>
        <dbReference type="PROSITE" id="PS50931"/>
    </source>
</evidence>
<dbReference type="OrthoDB" id="9812435at2"/>
<dbReference type="PANTHER" id="PTHR30537">
    <property type="entry name" value="HTH-TYPE TRANSCRIPTIONAL REGULATOR"/>
    <property type="match status" value="1"/>
</dbReference>
<dbReference type="PRINTS" id="PR00039">
    <property type="entry name" value="HTHLYSR"/>
</dbReference>
<name>A0A2N3KU68_9PROT</name>
<dbReference type="InterPro" id="IPR000847">
    <property type="entry name" value="LysR_HTH_N"/>
</dbReference>
<proteinExistence type="inferred from homology"/>
<comment type="caution">
    <text evidence="6">The sequence shown here is derived from an EMBL/GenBank/DDBJ whole genome shotgun (WGS) entry which is preliminary data.</text>
</comment>
<dbReference type="GO" id="GO:0003700">
    <property type="term" value="F:DNA-binding transcription factor activity"/>
    <property type="evidence" value="ECO:0007669"/>
    <property type="project" value="InterPro"/>
</dbReference>
<dbReference type="Gene3D" id="3.40.190.290">
    <property type="match status" value="1"/>
</dbReference>
<dbReference type="FunFam" id="1.10.10.10:FF:000001">
    <property type="entry name" value="LysR family transcriptional regulator"/>
    <property type="match status" value="1"/>
</dbReference>
<feature type="domain" description="HTH lysR-type" evidence="5">
    <location>
        <begin position="31"/>
        <end position="83"/>
    </location>
</feature>